<organism evidence="3 4">
    <name type="scientific">Agrococcus casei LMG 22410</name>
    <dbReference type="NCBI Taxonomy" id="1255656"/>
    <lineage>
        <taxon>Bacteria</taxon>
        <taxon>Bacillati</taxon>
        <taxon>Actinomycetota</taxon>
        <taxon>Actinomycetes</taxon>
        <taxon>Micrococcales</taxon>
        <taxon>Microbacteriaceae</taxon>
        <taxon>Agrococcus</taxon>
    </lineage>
</organism>
<keyword evidence="4" id="KW-1185">Reference proteome</keyword>
<evidence type="ECO:0000313" key="3">
    <source>
        <dbReference type="EMBL" id="SJM46466.1"/>
    </source>
</evidence>
<name>A0A1R4ESB8_9MICO</name>
<evidence type="ECO:0000256" key="2">
    <source>
        <dbReference type="PIRSR" id="PIRSR613078-2"/>
    </source>
</evidence>
<reference evidence="3 4" key="1">
    <citation type="submission" date="2017-02" db="EMBL/GenBank/DDBJ databases">
        <authorList>
            <person name="Peterson S.W."/>
        </authorList>
    </citation>
    <scope>NUCLEOTIDE SEQUENCE [LARGE SCALE GENOMIC DNA]</scope>
    <source>
        <strain evidence="3 4">LMG 22410</strain>
    </source>
</reference>
<dbReference type="Pfam" id="PF00300">
    <property type="entry name" value="His_Phos_1"/>
    <property type="match status" value="2"/>
</dbReference>
<evidence type="ECO:0000313" key="4">
    <source>
        <dbReference type="Proteomes" id="UP000195787"/>
    </source>
</evidence>
<dbReference type="CDD" id="cd07067">
    <property type="entry name" value="HP_PGM_like"/>
    <property type="match status" value="1"/>
</dbReference>
<dbReference type="GO" id="GO:0004331">
    <property type="term" value="F:fructose-2,6-bisphosphate 2-phosphatase activity"/>
    <property type="evidence" value="ECO:0007669"/>
    <property type="project" value="TreeGrafter"/>
</dbReference>
<dbReference type="AlphaFoldDB" id="A0A1R4ESB8"/>
<feature type="binding site" evidence="2">
    <location>
        <position position="81"/>
    </location>
    <ligand>
        <name>substrate</name>
    </ligand>
</feature>
<dbReference type="GO" id="GO:0005829">
    <property type="term" value="C:cytosol"/>
    <property type="evidence" value="ECO:0007669"/>
    <property type="project" value="TreeGrafter"/>
</dbReference>
<dbReference type="SUPFAM" id="SSF53254">
    <property type="entry name" value="Phosphoglycerate mutase-like"/>
    <property type="match status" value="1"/>
</dbReference>
<dbReference type="SMART" id="SM00855">
    <property type="entry name" value="PGAM"/>
    <property type="match status" value="1"/>
</dbReference>
<dbReference type="Proteomes" id="UP000195787">
    <property type="component" value="Unassembled WGS sequence"/>
</dbReference>
<dbReference type="PANTHER" id="PTHR46517:SF1">
    <property type="entry name" value="FRUCTOSE-2,6-BISPHOSPHATASE TIGAR"/>
    <property type="match status" value="1"/>
</dbReference>
<protein>
    <submittedName>
        <fullName evidence="3">Phosphoglycerate mutase family</fullName>
    </submittedName>
</protein>
<dbReference type="RefSeq" id="WP_086990047.1">
    <property type="nucleotide sequence ID" value="NZ_FUHU01000003.1"/>
</dbReference>
<dbReference type="OrthoDB" id="4131070at2"/>
<dbReference type="InterPro" id="IPR013078">
    <property type="entry name" value="His_Pase_superF_clade-1"/>
</dbReference>
<keyword evidence="1" id="KW-0378">Hydrolase</keyword>
<dbReference type="EMBL" id="FUHU01000003">
    <property type="protein sequence ID" value="SJM46466.1"/>
    <property type="molecule type" value="Genomic_DNA"/>
</dbReference>
<proteinExistence type="predicted"/>
<dbReference type="GeneID" id="303171693"/>
<feature type="binding site" evidence="2">
    <location>
        <begin position="31"/>
        <end position="38"/>
    </location>
    <ligand>
        <name>substrate</name>
    </ligand>
</feature>
<dbReference type="Gene3D" id="3.40.50.1240">
    <property type="entry name" value="Phosphoglycerate mutase-like"/>
    <property type="match status" value="1"/>
</dbReference>
<dbReference type="InterPro" id="IPR029033">
    <property type="entry name" value="His_PPase_superfam"/>
</dbReference>
<dbReference type="InterPro" id="IPR051695">
    <property type="entry name" value="Phosphoglycerate_Mutase"/>
</dbReference>
<accession>A0A1R4ESB8</accession>
<dbReference type="PANTHER" id="PTHR46517">
    <property type="entry name" value="FRUCTOSE-2,6-BISPHOSPHATASE TIGAR"/>
    <property type="match status" value="1"/>
</dbReference>
<gene>
    <name evidence="3" type="ORF">CZ674_00515</name>
</gene>
<sequence length="252" mass="28083">MKNPVKPDEQQTPEQLAEVMNGREVRFRFVRHGQTVYNTEHRMQGWSDSPMTPLGDEQIAMVGQALKRVPIELVFSSDLQRCRTTTQGILDARAEHPQPVFLEELREWNFGGHEAQLSKHVWGKLIEKHNIEFDREADAIRQLGEKLGWTGMFDGVAELDETGQSEYAAQIVLRADRALTAMLSAAAAEPGDELVNVLVVTHGGFISTLLRQLIPEVSADSILPNCSVSTVELRDGAWQLIAQGVEPQDFAA</sequence>
<evidence type="ECO:0000256" key="1">
    <source>
        <dbReference type="ARBA" id="ARBA00022801"/>
    </source>
</evidence>
<dbReference type="GO" id="GO:0043456">
    <property type="term" value="P:regulation of pentose-phosphate shunt"/>
    <property type="evidence" value="ECO:0007669"/>
    <property type="project" value="TreeGrafter"/>
</dbReference>
<dbReference type="GO" id="GO:0045820">
    <property type="term" value="P:negative regulation of glycolytic process"/>
    <property type="evidence" value="ECO:0007669"/>
    <property type="project" value="TreeGrafter"/>
</dbReference>